<dbReference type="PANTHER" id="PTHR42849:SF1">
    <property type="entry name" value="N-ACETYLNEURAMINATE LYASE"/>
    <property type="match status" value="1"/>
</dbReference>
<dbReference type="SMART" id="SM01130">
    <property type="entry name" value="DHDPS"/>
    <property type="match status" value="1"/>
</dbReference>
<evidence type="ECO:0000256" key="3">
    <source>
        <dbReference type="PIRNR" id="PIRNR001365"/>
    </source>
</evidence>
<dbReference type="PROSITE" id="PS00665">
    <property type="entry name" value="DHDPS_1"/>
    <property type="match status" value="1"/>
</dbReference>
<evidence type="ECO:0000313" key="7">
    <source>
        <dbReference type="Proteomes" id="UP000612456"/>
    </source>
</evidence>
<gene>
    <name evidence="6" type="ORF">GCM10010911_06710</name>
</gene>
<name>A0A916YN33_9BACL</name>
<keyword evidence="7" id="KW-1185">Reference proteome</keyword>
<protein>
    <submittedName>
        <fullName evidence="6">N-acetylneuraminate lyase</fullName>
    </submittedName>
</protein>
<evidence type="ECO:0000313" key="6">
    <source>
        <dbReference type="EMBL" id="GGD51812.1"/>
    </source>
</evidence>
<dbReference type="InterPro" id="IPR013785">
    <property type="entry name" value="Aldolase_TIM"/>
</dbReference>
<keyword evidence="2" id="KW-0704">Schiff base</keyword>
<sequence>MTTFNADMFKGVYVAMPSCYDKQGTIDTGAVAKLVRYLINSGIQGLYVGGSTGEGLLQTTAERKQVLEAVIAENKGQIQIIAHVGAITTQESVELAIHAEKYGTDAISSIPPFYYKPTDLGVKNHWLAMIEATKLPFIIYHIPVATGFNLTLGLFNQMIEHEQVIGLKITTASSYELQQFKRHGGDNFAVFNGPDEQYLAGRVMGACGGIGGTYGAMPELFVKIESCYQADNIEEAARWQFRVNEIISDMLSVPIYAALKEIIRRRGIDIGAPRLPIEPLWPQHMEAVDRITATIERYVAECKGYEHE</sequence>
<evidence type="ECO:0000256" key="1">
    <source>
        <dbReference type="ARBA" id="ARBA00023239"/>
    </source>
</evidence>
<reference evidence="6" key="1">
    <citation type="journal article" date="2014" name="Int. J. Syst. Evol. Microbiol.">
        <title>Complete genome sequence of Corynebacterium casei LMG S-19264T (=DSM 44701T), isolated from a smear-ripened cheese.</title>
        <authorList>
            <consortium name="US DOE Joint Genome Institute (JGI-PGF)"/>
            <person name="Walter F."/>
            <person name="Albersmeier A."/>
            <person name="Kalinowski J."/>
            <person name="Ruckert C."/>
        </authorList>
    </citation>
    <scope>NUCLEOTIDE SEQUENCE</scope>
    <source>
        <strain evidence="6">CGMCC 1.15178</strain>
    </source>
</reference>
<dbReference type="PIRSF" id="PIRSF001365">
    <property type="entry name" value="DHDPS"/>
    <property type="match status" value="1"/>
</dbReference>
<dbReference type="SUPFAM" id="SSF51569">
    <property type="entry name" value="Aldolase"/>
    <property type="match status" value="1"/>
</dbReference>
<dbReference type="AlphaFoldDB" id="A0A916YN33"/>
<dbReference type="GO" id="GO:0005829">
    <property type="term" value="C:cytosol"/>
    <property type="evidence" value="ECO:0007669"/>
    <property type="project" value="TreeGrafter"/>
</dbReference>
<feature type="active site" description="Proton donor/acceptor" evidence="4">
    <location>
        <position position="140"/>
    </location>
</feature>
<feature type="binding site" evidence="5">
    <location>
        <position position="52"/>
    </location>
    <ligand>
        <name>pyruvate</name>
        <dbReference type="ChEBI" id="CHEBI:15361"/>
    </ligand>
</feature>
<accession>A0A916YN33</accession>
<evidence type="ECO:0000256" key="4">
    <source>
        <dbReference type="PIRSR" id="PIRSR001365-1"/>
    </source>
</evidence>
<dbReference type="GO" id="GO:0008747">
    <property type="term" value="F:N-acetylneuraminate lyase activity"/>
    <property type="evidence" value="ECO:0007669"/>
    <property type="project" value="TreeGrafter"/>
</dbReference>
<dbReference type="EMBL" id="BMHP01000001">
    <property type="protein sequence ID" value="GGD51812.1"/>
    <property type="molecule type" value="Genomic_DNA"/>
</dbReference>
<dbReference type="GO" id="GO:0019262">
    <property type="term" value="P:N-acetylneuraminate catabolic process"/>
    <property type="evidence" value="ECO:0007669"/>
    <property type="project" value="TreeGrafter"/>
</dbReference>
<dbReference type="PRINTS" id="PR00146">
    <property type="entry name" value="DHPICSNTHASE"/>
</dbReference>
<proteinExistence type="inferred from homology"/>
<reference evidence="6" key="2">
    <citation type="submission" date="2020-09" db="EMBL/GenBank/DDBJ databases">
        <authorList>
            <person name="Sun Q."/>
            <person name="Zhou Y."/>
        </authorList>
    </citation>
    <scope>NUCLEOTIDE SEQUENCE</scope>
    <source>
        <strain evidence="6">CGMCC 1.15178</strain>
    </source>
</reference>
<organism evidence="6 7">
    <name type="scientific">Paenibacillus nasutitermitis</name>
    <dbReference type="NCBI Taxonomy" id="1652958"/>
    <lineage>
        <taxon>Bacteria</taxon>
        <taxon>Bacillati</taxon>
        <taxon>Bacillota</taxon>
        <taxon>Bacilli</taxon>
        <taxon>Bacillales</taxon>
        <taxon>Paenibacillaceae</taxon>
        <taxon>Paenibacillus</taxon>
    </lineage>
</organism>
<feature type="active site" description="Schiff-base intermediate with substrate" evidence="4">
    <location>
        <position position="168"/>
    </location>
</feature>
<dbReference type="Proteomes" id="UP000612456">
    <property type="component" value="Unassembled WGS sequence"/>
</dbReference>
<keyword evidence="1 3" id="KW-0456">Lyase</keyword>
<dbReference type="PANTHER" id="PTHR42849">
    <property type="entry name" value="N-ACETYLNEURAMINATE LYASE"/>
    <property type="match status" value="1"/>
</dbReference>
<comment type="similarity">
    <text evidence="3">Belongs to the DapA family.</text>
</comment>
<evidence type="ECO:0000256" key="2">
    <source>
        <dbReference type="ARBA" id="ARBA00023270"/>
    </source>
</evidence>
<dbReference type="InterPro" id="IPR002220">
    <property type="entry name" value="DapA-like"/>
</dbReference>
<dbReference type="Pfam" id="PF00701">
    <property type="entry name" value="DHDPS"/>
    <property type="match status" value="1"/>
</dbReference>
<dbReference type="InterPro" id="IPR020624">
    <property type="entry name" value="Schiff_base-form_aldolases_CS"/>
</dbReference>
<comment type="caution">
    <text evidence="6">The sequence shown here is derived from an EMBL/GenBank/DDBJ whole genome shotgun (WGS) entry which is preliminary data.</text>
</comment>
<dbReference type="Gene3D" id="3.20.20.70">
    <property type="entry name" value="Aldolase class I"/>
    <property type="match status" value="1"/>
</dbReference>
<feature type="binding site" evidence="5">
    <location>
        <position position="210"/>
    </location>
    <ligand>
        <name>pyruvate</name>
        <dbReference type="ChEBI" id="CHEBI:15361"/>
    </ligand>
</feature>
<evidence type="ECO:0000256" key="5">
    <source>
        <dbReference type="PIRSR" id="PIRSR001365-2"/>
    </source>
</evidence>